<gene>
    <name evidence="1" type="ORF">S01H1_09606</name>
</gene>
<sequence length="203" mass="22644">MHRDHVEKHKVPCSPCHNEIVHKWGDEYITNILPERNAVSRDENSSMASVVTGRTGREVVSVDTKNQESVFGEVPYLIQRELYAGKGGSGIGESADPMYLATVNCTACHKNRDLSVHPLACNVCHEKGFDKTMAEQKEYITGMLSSLAKLLIESQESGVSKSLIEEAMYNYDLIVKDGSFGVHNIKYVKDLIDHSMQSLKKID</sequence>
<dbReference type="Gene3D" id="3.90.10.10">
    <property type="entry name" value="Cytochrome C3"/>
    <property type="match status" value="1"/>
</dbReference>
<evidence type="ECO:0000313" key="1">
    <source>
        <dbReference type="EMBL" id="GAF84669.1"/>
    </source>
</evidence>
<accession>X0SUK7</accession>
<reference evidence="1" key="1">
    <citation type="journal article" date="2014" name="Front. Microbiol.">
        <title>High frequency of phylogenetically diverse reductive dehalogenase-homologous genes in deep subseafloor sedimentary metagenomes.</title>
        <authorList>
            <person name="Kawai M."/>
            <person name="Futagami T."/>
            <person name="Toyoda A."/>
            <person name="Takaki Y."/>
            <person name="Nishi S."/>
            <person name="Hori S."/>
            <person name="Arai W."/>
            <person name="Tsubouchi T."/>
            <person name="Morono Y."/>
            <person name="Uchiyama I."/>
            <person name="Ito T."/>
            <person name="Fujiyama A."/>
            <person name="Inagaki F."/>
            <person name="Takami H."/>
        </authorList>
    </citation>
    <scope>NUCLEOTIDE SEQUENCE</scope>
    <source>
        <strain evidence="1">Expedition CK06-06</strain>
    </source>
</reference>
<name>X0SUK7_9ZZZZ</name>
<dbReference type="InterPro" id="IPR036280">
    <property type="entry name" value="Multihaem_cyt_sf"/>
</dbReference>
<organism evidence="1">
    <name type="scientific">marine sediment metagenome</name>
    <dbReference type="NCBI Taxonomy" id="412755"/>
    <lineage>
        <taxon>unclassified sequences</taxon>
        <taxon>metagenomes</taxon>
        <taxon>ecological metagenomes</taxon>
    </lineage>
</organism>
<comment type="caution">
    <text evidence="1">The sequence shown here is derived from an EMBL/GenBank/DDBJ whole genome shotgun (WGS) entry which is preliminary data.</text>
</comment>
<dbReference type="AlphaFoldDB" id="X0SUK7"/>
<dbReference type="EMBL" id="BARS01004909">
    <property type="protein sequence ID" value="GAF84669.1"/>
    <property type="molecule type" value="Genomic_DNA"/>
</dbReference>
<protein>
    <submittedName>
        <fullName evidence="1">Uncharacterized protein</fullName>
    </submittedName>
</protein>
<dbReference type="SUPFAM" id="SSF48695">
    <property type="entry name" value="Multiheme cytochromes"/>
    <property type="match status" value="2"/>
</dbReference>
<proteinExistence type="predicted"/>